<dbReference type="Proteomes" id="UP000887565">
    <property type="component" value="Unplaced"/>
</dbReference>
<evidence type="ECO:0000313" key="3">
    <source>
        <dbReference type="WBParaSite" id="nRc.2.0.1.t36600-RA"/>
    </source>
</evidence>
<keyword evidence="1" id="KW-0812">Transmembrane</keyword>
<keyword evidence="1" id="KW-0472">Membrane</keyword>
<dbReference type="WBParaSite" id="nRc.2.0.1.t36600-RA">
    <property type="protein sequence ID" value="nRc.2.0.1.t36600-RA"/>
    <property type="gene ID" value="nRc.2.0.1.g36600"/>
</dbReference>
<proteinExistence type="predicted"/>
<name>A0A915KDZ6_ROMCU</name>
<accession>A0A915KDZ6</accession>
<keyword evidence="1" id="KW-1133">Transmembrane helix</keyword>
<keyword evidence="2" id="KW-1185">Reference proteome</keyword>
<organism evidence="2 3">
    <name type="scientific">Romanomermis culicivorax</name>
    <name type="common">Nematode worm</name>
    <dbReference type="NCBI Taxonomy" id="13658"/>
    <lineage>
        <taxon>Eukaryota</taxon>
        <taxon>Metazoa</taxon>
        <taxon>Ecdysozoa</taxon>
        <taxon>Nematoda</taxon>
        <taxon>Enoplea</taxon>
        <taxon>Dorylaimia</taxon>
        <taxon>Mermithida</taxon>
        <taxon>Mermithoidea</taxon>
        <taxon>Mermithidae</taxon>
        <taxon>Romanomermis</taxon>
    </lineage>
</organism>
<feature type="transmembrane region" description="Helical" evidence="1">
    <location>
        <begin position="52"/>
        <end position="71"/>
    </location>
</feature>
<evidence type="ECO:0000256" key="1">
    <source>
        <dbReference type="SAM" id="Phobius"/>
    </source>
</evidence>
<protein>
    <submittedName>
        <fullName evidence="3">Uncharacterized protein</fullName>
    </submittedName>
</protein>
<reference evidence="3" key="1">
    <citation type="submission" date="2022-11" db="UniProtKB">
        <authorList>
            <consortium name="WormBaseParasite"/>
        </authorList>
    </citation>
    <scope>IDENTIFICATION</scope>
</reference>
<evidence type="ECO:0000313" key="2">
    <source>
        <dbReference type="Proteomes" id="UP000887565"/>
    </source>
</evidence>
<feature type="transmembrane region" description="Helical" evidence="1">
    <location>
        <begin position="83"/>
        <end position="106"/>
    </location>
</feature>
<dbReference type="AlphaFoldDB" id="A0A915KDZ6"/>
<sequence>MNEDGTIRAHTPKGVGKIGGIVNKAIYFQMIKGIIGAAMDGDIKRMAKESGILVGMIGVGAAGDMAVQWGRSILKRSSLLKGGSAYLGGILLSKAYLGFVIADLVARSKAYEMGDKDQLVAPTLTTNKNGNIVQQENNIIDMNSKTQVWSRAWPEAKQNLRIECASSGIEKQASEISLTRK</sequence>